<keyword evidence="1" id="KW-1133">Transmembrane helix</keyword>
<organism evidence="2 3">
    <name type="scientific">Symmachiella dynata</name>
    <dbReference type="NCBI Taxonomy" id="2527995"/>
    <lineage>
        <taxon>Bacteria</taxon>
        <taxon>Pseudomonadati</taxon>
        <taxon>Planctomycetota</taxon>
        <taxon>Planctomycetia</taxon>
        <taxon>Planctomycetales</taxon>
        <taxon>Planctomycetaceae</taxon>
        <taxon>Symmachiella</taxon>
    </lineage>
</organism>
<name>A0A517ZTI2_9PLAN</name>
<keyword evidence="1" id="KW-0472">Membrane</keyword>
<dbReference type="Proteomes" id="UP000319383">
    <property type="component" value="Chromosome"/>
</dbReference>
<dbReference type="RefSeq" id="WP_145378340.1">
    <property type="nucleotide sequence ID" value="NZ_CP036276.1"/>
</dbReference>
<keyword evidence="3" id="KW-1185">Reference proteome</keyword>
<accession>A0A517ZTI2</accession>
<feature type="transmembrane region" description="Helical" evidence="1">
    <location>
        <begin position="144"/>
        <end position="167"/>
    </location>
</feature>
<keyword evidence="1" id="KW-0812">Transmembrane</keyword>
<dbReference type="KEGG" id="sdyn:Mal52_42940"/>
<sequence length="417" mass="45615">MSPKTTILFPGALLLLLVIGGFCLWGLSALFRKFGVSKSLLAALLLLPALAVGMILLSLISFRSQNVQIARETQQRAILQQHEAIQAQHRAIQEHAEQIHRTADANIEHARRMVDAHTESSESHFSELVQVPNEAVTVRTDYNWMFLSVVAVIAMLVLSGMIGASVYLSAQGGTLQWRAVGSKLLSIAWVVPILIMAAIPMYMIVGKLGGWTTPVVVSQVVATTAVTMQDVDRATTTGDVPDWVSAPTQNDGQTRVVVVRSHFSPAVDASDTERAISLAQNEVYNEAAQQIRAYFGETYPVQNNWPIPDEIVRRAIGKVHLLEKDVDGGGKVYRRFAQVNLNPGIRQKLLPQWQKATTQNRLWTLCAGMGLLTLLLGTTASYLRLDRMTDGAYRGRLKLASFSVVTAVALVAVLIVG</sequence>
<evidence type="ECO:0000313" key="3">
    <source>
        <dbReference type="Proteomes" id="UP000319383"/>
    </source>
</evidence>
<evidence type="ECO:0000313" key="2">
    <source>
        <dbReference type="EMBL" id="QDU45798.1"/>
    </source>
</evidence>
<feature type="transmembrane region" description="Helical" evidence="1">
    <location>
        <begin position="362"/>
        <end position="385"/>
    </location>
</feature>
<proteinExistence type="predicted"/>
<evidence type="ECO:0000256" key="1">
    <source>
        <dbReference type="SAM" id="Phobius"/>
    </source>
</evidence>
<feature type="transmembrane region" description="Helical" evidence="1">
    <location>
        <begin position="7"/>
        <end position="28"/>
    </location>
</feature>
<feature type="transmembrane region" description="Helical" evidence="1">
    <location>
        <begin position="397"/>
        <end position="416"/>
    </location>
</feature>
<feature type="transmembrane region" description="Helical" evidence="1">
    <location>
        <begin position="40"/>
        <end position="62"/>
    </location>
</feature>
<reference evidence="2 3" key="1">
    <citation type="submission" date="2019-02" db="EMBL/GenBank/DDBJ databases">
        <title>Deep-cultivation of Planctomycetes and their phenomic and genomic characterization uncovers novel biology.</title>
        <authorList>
            <person name="Wiegand S."/>
            <person name="Jogler M."/>
            <person name="Boedeker C."/>
            <person name="Pinto D."/>
            <person name="Vollmers J."/>
            <person name="Rivas-Marin E."/>
            <person name="Kohn T."/>
            <person name="Peeters S.H."/>
            <person name="Heuer A."/>
            <person name="Rast P."/>
            <person name="Oberbeckmann S."/>
            <person name="Bunk B."/>
            <person name="Jeske O."/>
            <person name="Meyerdierks A."/>
            <person name="Storesund J.E."/>
            <person name="Kallscheuer N."/>
            <person name="Luecker S."/>
            <person name="Lage O.M."/>
            <person name="Pohl T."/>
            <person name="Merkel B.J."/>
            <person name="Hornburger P."/>
            <person name="Mueller R.-W."/>
            <person name="Bruemmer F."/>
            <person name="Labrenz M."/>
            <person name="Spormann A.M."/>
            <person name="Op den Camp H."/>
            <person name="Overmann J."/>
            <person name="Amann R."/>
            <person name="Jetten M.S.M."/>
            <person name="Mascher T."/>
            <person name="Medema M.H."/>
            <person name="Devos D.P."/>
            <person name="Kaster A.-K."/>
            <person name="Ovreas L."/>
            <person name="Rohde M."/>
            <person name="Galperin M.Y."/>
            <person name="Jogler C."/>
        </authorList>
    </citation>
    <scope>NUCLEOTIDE SEQUENCE [LARGE SCALE GENOMIC DNA]</scope>
    <source>
        <strain evidence="2 3">Mal52</strain>
    </source>
</reference>
<gene>
    <name evidence="2" type="ORF">Mal52_42940</name>
</gene>
<dbReference type="EMBL" id="CP036276">
    <property type="protein sequence ID" value="QDU45798.1"/>
    <property type="molecule type" value="Genomic_DNA"/>
</dbReference>
<dbReference type="AlphaFoldDB" id="A0A517ZTI2"/>
<protein>
    <submittedName>
        <fullName evidence="2">Uncharacterized protein</fullName>
    </submittedName>
</protein>
<feature type="transmembrane region" description="Helical" evidence="1">
    <location>
        <begin position="187"/>
        <end position="205"/>
    </location>
</feature>